<keyword evidence="1" id="KW-0472">Membrane</keyword>
<dbReference type="Proteomes" id="UP001589832">
    <property type="component" value="Unassembled WGS sequence"/>
</dbReference>
<sequence length="53" mass="5868">MKKEITSNFLVAASMILVVISQLLDDKSIGWVGYAAIILILIAVFRIVKGYLE</sequence>
<feature type="transmembrane region" description="Helical" evidence="1">
    <location>
        <begin position="30"/>
        <end position="48"/>
    </location>
</feature>
<proteinExistence type="predicted"/>
<accession>A0ABV6Q517</accession>
<reference evidence="2 3" key="1">
    <citation type="submission" date="2024-09" db="EMBL/GenBank/DDBJ databases">
        <authorList>
            <person name="Sun Q."/>
            <person name="Mori K."/>
        </authorList>
    </citation>
    <scope>NUCLEOTIDE SEQUENCE [LARGE SCALE GENOMIC DNA]</scope>
    <source>
        <strain evidence="2 3">NCAIM B.02481</strain>
    </source>
</reference>
<keyword evidence="1" id="KW-0812">Transmembrane</keyword>
<comment type="caution">
    <text evidence="2">The sequence shown here is derived from an EMBL/GenBank/DDBJ whole genome shotgun (WGS) entry which is preliminary data.</text>
</comment>
<keyword evidence="3" id="KW-1185">Reference proteome</keyword>
<name>A0ABV6Q517_9FLAO</name>
<dbReference type="RefSeq" id="WP_386059063.1">
    <property type="nucleotide sequence ID" value="NZ_JBHLTQ010000001.1"/>
</dbReference>
<gene>
    <name evidence="2" type="ORF">ACFFGA_02295</name>
</gene>
<feature type="transmembrane region" description="Helical" evidence="1">
    <location>
        <begin position="7"/>
        <end position="24"/>
    </location>
</feature>
<protein>
    <submittedName>
        <fullName evidence="2">Uncharacterized protein</fullName>
    </submittedName>
</protein>
<organism evidence="2 3">
    <name type="scientific">Winogradskyella pulchriflava</name>
    <dbReference type="NCBI Taxonomy" id="1110688"/>
    <lineage>
        <taxon>Bacteria</taxon>
        <taxon>Pseudomonadati</taxon>
        <taxon>Bacteroidota</taxon>
        <taxon>Flavobacteriia</taxon>
        <taxon>Flavobacteriales</taxon>
        <taxon>Flavobacteriaceae</taxon>
        <taxon>Winogradskyella</taxon>
    </lineage>
</organism>
<evidence type="ECO:0000313" key="3">
    <source>
        <dbReference type="Proteomes" id="UP001589832"/>
    </source>
</evidence>
<evidence type="ECO:0000313" key="2">
    <source>
        <dbReference type="EMBL" id="MFC0603367.1"/>
    </source>
</evidence>
<evidence type="ECO:0000256" key="1">
    <source>
        <dbReference type="SAM" id="Phobius"/>
    </source>
</evidence>
<dbReference type="EMBL" id="JBHLTQ010000001">
    <property type="protein sequence ID" value="MFC0603367.1"/>
    <property type="molecule type" value="Genomic_DNA"/>
</dbReference>
<keyword evidence="1" id="KW-1133">Transmembrane helix</keyword>